<feature type="region of interest" description="Disordered" evidence="1">
    <location>
        <begin position="143"/>
        <end position="163"/>
    </location>
</feature>
<dbReference type="Proteomes" id="UP000322245">
    <property type="component" value="Unassembled WGS sequence"/>
</dbReference>
<comment type="caution">
    <text evidence="2">The sequence shown here is derived from an EMBL/GenBank/DDBJ whole genome shotgun (WGS) entry which is preliminary data.</text>
</comment>
<dbReference type="AlphaFoldDB" id="A0A5D3ASJ7"/>
<dbReference type="EMBL" id="NIDF01000098">
    <property type="protein sequence ID" value="TYJ53199.1"/>
    <property type="molecule type" value="Genomic_DNA"/>
</dbReference>
<proteinExistence type="predicted"/>
<evidence type="ECO:0000313" key="3">
    <source>
        <dbReference type="Proteomes" id="UP000322245"/>
    </source>
</evidence>
<sequence length="163" mass="18203">MSTGDSAMDTTVSNNRFHVVSLANGWQSIERGDCQTSQYRRSKNNGSDDSTAIQLFGTIDGFEGIINIEITDLDHEEDLVNQSIWTETALSCLRKPGVGEIYDDLAQAVQETYYYASDEERKSHRKFIRKELATIYKTFVEPNQSGASSAAASPEEEDTVMED</sequence>
<reference evidence="2 3" key="1">
    <citation type="submission" date="2017-05" db="EMBL/GenBank/DDBJ databases">
        <title>The Genome Sequence of Tsuchiyaea wingfieldii DSM 27421.</title>
        <authorList>
            <person name="Cuomo C."/>
            <person name="Passer A."/>
            <person name="Billmyre B."/>
            <person name="Heitman J."/>
        </authorList>
    </citation>
    <scope>NUCLEOTIDE SEQUENCE [LARGE SCALE GENOMIC DNA]</scope>
    <source>
        <strain evidence="2 3">DSM 27421</strain>
    </source>
</reference>
<feature type="compositionally biased region" description="Acidic residues" evidence="1">
    <location>
        <begin position="154"/>
        <end position="163"/>
    </location>
</feature>
<keyword evidence="3" id="KW-1185">Reference proteome</keyword>
<evidence type="ECO:0000256" key="1">
    <source>
        <dbReference type="SAM" id="MobiDB-lite"/>
    </source>
</evidence>
<organism evidence="2 3">
    <name type="scientific">Cryptococcus floricola</name>
    <dbReference type="NCBI Taxonomy" id="2591691"/>
    <lineage>
        <taxon>Eukaryota</taxon>
        <taxon>Fungi</taxon>
        <taxon>Dikarya</taxon>
        <taxon>Basidiomycota</taxon>
        <taxon>Agaricomycotina</taxon>
        <taxon>Tremellomycetes</taxon>
        <taxon>Tremellales</taxon>
        <taxon>Cryptococcaceae</taxon>
        <taxon>Cryptococcus</taxon>
    </lineage>
</organism>
<evidence type="ECO:0000313" key="2">
    <source>
        <dbReference type="EMBL" id="TYJ53199.1"/>
    </source>
</evidence>
<accession>A0A5D3ASJ7</accession>
<name>A0A5D3ASJ7_9TREE</name>
<protein>
    <submittedName>
        <fullName evidence="2">Uncharacterized protein</fullName>
    </submittedName>
</protein>
<gene>
    <name evidence="2" type="ORF">B9479_006177</name>
</gene>